<name>A0A271LDM7_9HYPH</name>
<sequence>MTFDKNPFPPGDADRHALWEMLVRRDIDAFLGQDWAMVEDDFVASSFFGMHAHFLSDADAWRLQFPTLASYRDEWLRQARETAATTFAEPLREALFRVTNMRDIDVDGDRAVLHKKFNGSVAKTDGSAERLKWQTLYFCTKVEGSWKISGFVGYMPHPLGS</sequence>
<dbReference type="SUPFAM" id="SSF54427">
    <property type="entry name" value="NTF2-like"/>
    <property type="match status" value="1"/>
</dbReference>
<protein>
    <recommendedName>
        <fullName evidence="3">SnoaL-like domain-containing protein</fullName>
    </recommendedName>
</protein>
<comment type="caution">
    <text evidence="1">The sequence shown here is derived from an EMBL/GenBank/DDBJ whole genome shotgun (WGS) entry which is preliminary data.</text>
</comment>
<gene>
    <name evidence="1" type="ORF">CIT26_28790</name>
</gene>
<accession>A0A271LDM7</accession>
<dbReference type="OrthoDB" id="5817554at2"/>
<organism evidence="1 2">
    <name type="scientific">Mesorhizobium temperatum</name>
    <dbReference type="NCBI Taxonomy" id="241416"/>
    <lineage>
        <taxon>Bacteria</taxon>
        <taxon>Pseudomonadati</taxon>
        <taxon>Pseudomonadota</taxon>
        <taxon>Alphaproteobacteria</taxon>
        <taxon>Hyphomicrobiales</taxon>
        <taxon>Phyllobacteriaceae</taxon>
        <taxon>Mesorhizobium</taxon>
    </lineage>
</organism>
<evidence type="ECO:0008006" key="3">
    <source>
        <dbReference type="Google" id="ProtNLM"/>
    </source>
</evidence>
<keyword evidence="2" id="KW-1185">Reference proteome</keyword>
<dbReference type="AlphaFoldDB" id="A0A271LDM7"/>
<evidence type="ECO:0000313" key="2">
    <source>
        <dbReference type="Proteomes" id="UP000216442"/>
    </source>
</evidence>
<dbReference type="Proteomes" id="UP000216442">
    <property type="component" value="Unassembled WGS sequence"/>
</dbReference>
<reference evidence="1 2" key="1">
    <citation type="submission" date="2017-08" db="EMBL/GenBank/DDBJ databases">
        <title>Mesorhizobium wenxinae sp. nov., a novel rhizobial species isolated from root nodules of chickpea (Cicer arietinum L.).</title>
        <authorList>
            <person name="Zhang J."/>
        </authorList>
    </citation>
    <scope>NUCLEOTIDE SEQUENCE [LARGE SCALE GENOMIC DNA]</scope>
    <source>
        <strain evidence="1 2">SDW018</strain>
    </source>
</reference>
<dbReference type="RefSeq" id="WP_095495690.1">
    <property type="nucleotide sequence ID" value="NZ_NPKJ01000068.1"/>
</dbReference>
<proteinExistence type="predicted"/>
<dbReference type="EMBL" id="NPKJ01000068">
    <property type="protein sequence ID" value="PAQ06164.1"/>
    <property type="molecule type" value="Genomic_DNA"/>
</dbReference>
<dbReference type="InterPro" id="IPR032710">
    <property type="entry name" value="NTF2-like_dom_sf"/>
</dbReference>
<evidence type="ECO:0000313" key="1">
    <source>
        <dbReference type="EMBL" id="PAQ06164.1"/>
    </source>
</evidence>